<dbReference type="PIRSF" id="PIRSF004810">
    <property type="entry name" value="ChrA"/>
    <property type="match status" value="1"/>
</dbReference>
<comment type="caution">
    <text evidence="8">The sequence shown here is derived from an EMBL/GenBank/DDBJ whole genome shotgun (WGS) entry which is preliminary data.</text>
</comment>
<keyword evidence="9" id="KW-1185">Reference proteome</keyword>
<comment type="subcellular location">
    <subcellularLocation>
        <location evidence="1">Cell membrane</location>
        <topology evidence="1">Multi-pass membrane protein</topology>
    </subcellularLocation>
</comment>
<dbReference type="PANTHER" id="PTHR33567">
    <property type="entry name" value="CHROMATE ION TRANSPORTER (EUROFUNG)"/>
    <property type="match status" value="1"/>
</dbReference>
<evidence type="ECO:0000256" key="4">
    <source>
        <dbReference type="ARBA" id="ARBA00022692"/>
    </source>
</evidence>
<feature type="transmembrane region" description="Helical" evidence="7">
    <location>
        <begin position="299"/>
        <end position="320"/>
    </location>
</feature>
<organism evidence="8 9">
    <name type="scientific">Oleiharenicola lentus</name>
    <dbReference type="NCBI Taxonomy" id="2508720"/>
    <lineage>
        <taxon>Bacteria</taxon>
        <taxon>Pseudomonadati</taxon>
        <taxon>Verrucomicrobiota</taxon>
        <taxon>Opitutia</taxon>
        <taxon>Opitutales</taxon>
        <taxon>Opitutaceae</taxon>
        <taxon>Oleiharenicola</taxon>
    </lineage>
</organism>
<keyword evidence="4 7" id="KW-0812">Transmembrane</keyword>
<feature type="transmembrane region" description="Helical" evidence="7">
    <location>
        <begin position="81"/>
        <end position="105"/>
    </location>
</feature>
<dbReference type="EMBL" id="SDHX01000001">
    <property type="protein sequence ID" value="RXK55113.1"/>
    <property type="molecule type" value="Genomic_DNA"/>
</dbReference>
<proteinExistence type="inferred from homology"/>
<evidence type="ECO:0000313" key="8">
    <source>
        <dbReference type="EMBL" id="RXK55113.1"/>
    </source>
</evidence>
<name>A0A4Q1C852_9BACT</name>
<dbReference type="InterPro" id="IPR003370">
    <property type="entry name" value="Chromate_transpt"/>
</dbReference>
<evidence type="ECO:0000256" key="3">
    <source>
        <dbReference type="ARBA" id="ARBA00022475"/>
    </source>
</evidence>
<evidence type="ECO:0000256" key="2">
    <source>
        <dbReference type="ARBA" id="ARBA00005262"/>
    </source>
</evidence>
<keyword evidence="3" id="KW-1003">Cell membrane</keyword>
<sequence length="395" mass="41166">MPPRPTVLEIFLVALRLGCTSFGGPVAHLAFFRKEYVEKRRWLDEAHYADLVALCQFLPGPASSQTGFGIGYIHRGFAGGLAAWLGFTLPSAVLMIGFAYGVSFLGELASAGWLLGLKAAAVAVVAQAVLAMWRNLCPDLSRSALAAGSAGLLLVLPFAWSQIGVIALGALIGRLFLKAPASVAVRSLSSNGENLRKAWLCLGVFLVLLLGLPVLAGLTAHPALDVLDRFYRAGSLVFGGGHVVLPLLEREVVAPGWVTHDQFLAGYGVAQAVPGPLFSFSAYLGAVGTHGAGGWAGGLWSLFAIFLPALLLVAGALPLWQTLRTRADMQAAMRGANAAVVGVLLAALITPVMATGLTSKPAVALAVGVFAMLEWARWPAWAGVAAAALAGLWLL</sequence>
<feature type="transmembrane region" description="Helical" evidence="7">
    <location>
        <begin position="375"/>
        <end position="394"/>
    </location>
</feature>
<evidence type="ECO:0000256" key="1">
    <source>
        <dbReference type="ARBA" id="ARBA00004651"/>
    </source>
</evidence>
<reference evidence="8 9" key="1">
    <citation type="submission" date="2019-01" db="EMBL/GenBank/DDBJ databases">
        <title>Lacunisphaera sp. strain TWA-58.</title>
        <authorList>
            <person name="Chen W.-M."/>
        </authorList>
    </citation>
    <scope>NUCLEOTIDE SEQUENCE [LARGE SCALE GENOMIC DNA]</scope>
    <source>
        <strain evidence="8 9">TWA-58</strain>
    </source>
</reference>
<dbReference type="Pfam" id="PF02417">
    <property type="entry name" value="Chromate_transp"/>
    <property type="match status" value="2"/>
</dbReference>
<dbReference type="PANTHER" id="PTHR33567:SF3">
    <property type="entry name" value="CHROMATE ION TRANSPORTER (EUROFUNG)"/>
    <property type="match status" value="1"/>
</dbReference>
<evidence type="ECO:0000256" key="5">
    <source>
        <dbReference type="ARBA" id="ARBA00022989"/>
    </source>
</evidence>
<evidence type="ECO:0000256" key="6">
    <source>
        <dbReference type="ARBA" id="ARBA00023136"/>
    </source>
</evidence>
<feature type="transmembrane region" description="Helical" evidence="7">
    <location>
        <begin position="332"/>
        <end position="355"/>
    </location>
</feature>
<gene>
    <name evidence="8" type="primary">chrA</name>
    <name evidence="8" type="ORF">ESB00_04230</name>
</gene>
<evidence type="ECO:0000313" key="9">
    <source>
        <dbReference type="Proteomes" id="UP000290218"/>
    </source>
</evidence>
<dbReference type="InterPro" id="IPR014047">
    <property type="entry name" value="Chr_Tranpt_l_chain"/>
</dbReference>
<dbReference type="GO" id="GO:0015109">
    <property type="term" value="F:chromate transmembrane transporter activity"/>
    <property type="evidence" value="ECO:0007669"/>
    <property type="project" value="InterPro"/>
</dbReference>
<feature type="transmembrane region" description="Helical" evidence="7">
    <location>
        <begin position="111"/>
        <end position="133"/>
    </location>
</feature>
<dbReference type="OrthoDB" id="9788907at2"/>
<keyword evidence="6 7" id="KW-0472">Membrane</keyword>
<comment type="similarity">
    <text evidence="2">Belongs to the chromate ion transporter (CHR) (TC 2.A.51) family.</text>
</comment>
<dbReference type="RefSeq" id="WP_129046479.1">
    <property type="nucleotide sequence ID" value="NZ_SDHX01000001.1"/>
</dbReference>
<feature type="transmembrane region" description="Helical" evidence="7">
    <location>
        <begin position="145"/>
        <end position="177"/>
    </location>
</feature>
<accession>A0A4Q1C852</accession>
<feature type="transmembrane region" description="Helical" evidence="7">
    <location>
        <begin position="6"/>
        <end position="32"/>
    </location>
</feature>
<feature type="transmembrane region" description="Helical" evidence="7">
    <location>
        <begin position="197"/>
        <end position="218"/>
    </location>
</feature>
<dbReference type="GO" id="GO:0005886">
    <property type="term" value="C:plasma membrane"/>
    <property type="evidence" value="ECO:0007669"/>
    <property type="project" value="UniProtKB-SubCell"/>
</dbReference>
<evidence type="ECO:0000256" key="7">
    <source>
        <dbReference type="SAM" id="Phobius"/>
    </source>
</evidence>
<protein>
    <submittedName>
        <fullName evidence="8">Chromate efflux transporter</fullName>
    </submittedName>
</protein>
<dbReference type="Proteomes" id="UP000290218">
    <property type="component" value="Unassembled WGS sequence"/>
</dbReference>
<dbReference type="AlphaFoldDB" id="A0A4Q1C852"/>
<dbReference type="NCBIfam" id="TIGR00937">
    <property type="entry name" value="2A51"/>
    <property type="match status" value="1"/>
</dbReference>
<keyword evidence="5 7" id="KW-1133">Transmembrane helix</keyword>